<comment type="caution">
    <text evidence="1">The sequence shown here is derived from an EMBL/GenBank/DDBJ whole genome shotgun (WGS) entry which is preliminary data.</text>
</comment>
<proteinExistence type="predicted"/>
<evidence type="ECO:0008006" key="3">
    <source>
        <dbReference type="Google" id="ProtNLM"/>
    </source>
</evidence>
<evidence type="ECO:0000313" key="2">
    <source>
        <dbReference type="Proteomes" id="UP000179381"/>
    </source>
</evidence>
<dbReference type="AlphaFoldDB" id="A0A1F6XCI7"/>
<accession>A0A1F6XCI7</accession>
<dbReference type="Proteomes" id="UP000179381">
    <property type="component" value="Unassembled WGS sequence"/>
</dbReference>
<protein>
    <recommendedName>
        <fullName evidence="3">Aldehyde ferredoxin oxidoreductase C-terminal domain-containing protein</fullName>
    </recommendedName>
</protein>
<sequence length="104" mass="12587">MAKKLENPFTGYLENLKKHKKAVNPIHEIVNIYYELRGWDKKSKRFFKKKERSYPKLAYEAKQLYEVLDRNLDDCLWALDRMNYLAKKGDFEWSISTCLKHKNL</sequence>
<organism evidence="1 2">
    <name type="scientific">Candidatus Nomurabacteria bacterium RIFCSPLOWO2_01_FULL_46_18</name>
    <dbReference type="NCBI Taxonomy" id="1801783"/>
    <lineage>
        <taxon>Bacteria</taxon>
        <taxon>Candidatus Nomuraibacteriota</taxon>
    </lineage>
</organism>
<reference evidence="1 2" key="1">
    <citation type="journal article" date="2016" name="Nat. Commun.">
        <title>Thousands of microbial genomes shed light on interconnected biogeochemical processes in an aquifer system.</title>
        <authorList>
            <person name="Anantharaman K."/>
            <person name="Brown C.T."/>
            <person name="Hug L.A."/>
            <person name="Sharon I."/>
            <person name="Castelle C.J."/>
            <person name="Probst A.J."/>
            <person name="Thomas B.C."/>
            <person name="Singh A."/>
            <person name="Wilkins M.J."/>
            <person name="Karaoz U."/>
            <person name="Brodie E.L."/>
            <person name="Williams K.H."/>
            <person name="Hubbard S.S."/>
            <person name="Banfield J.F."/>
        </authorList>
    </citation>
    <scope>NUCLEOTIDE SEQUENCE [LARGE SCALE GENOMIC DNA]</scope>
</reference>
<dbReference type="EMBL" id="MFVH01000021">
    <property type="protein sequence ID" value="OGI91816.1"/>
    <property type="molecule type" value="Genomic_DNA"/>
</dbReference>
<name>A0A1F6XCI7_9BACT</name>
<evidence type="ECO:0000313" key="1">
    <source>
        <dbReference type="EMBL" id="OGI91816.1"/>
    </source>
</evidence>
<gene>
    <name evidence="1" type="ORF">A2933_02170</name>
</gene>